<reference evidence="3" key="1">
    <citation type="journal article" date="2012" name="MBio">
        <title>Comparative genome analysis of Trichophyton rubrum and related dermatophytes reveals candidate genes involved in infection.</title>
        <authorList>
            <person name="Martinez D.A."/>
            <person name="Oliver B.G."/>
            <person name="Graeser Y."/>
            <person name="Goldberg J.M."/>
            <person name="Li W."/>
            <person name="Martinez-Rossi N.M."/>
            <person name="Monod M."/>
            <person name="Shelest E."/>
            <person name="Barton R.C."/>
            <person name="Birch E."/>
            <person name="Brakhage A.A."/>
            <person name="Chen Z."/>
            <person name="Gurr S.J."/>
            <person name="Heiman D."/>
            <person name="Heitman J."/>
            <person name="Kosti I."/>
            <person name="Rossi A."/>
            <person name="Saif S."/>
            <person name="Samalova M."/>
            <person name="Saunders C.W."/>
            <person name="Shea T."/>
            <person name="Summerbell R.C."/>
            <person name="Xu J."/>
            <person name="Young S."/>
            <person name="Zeng Q."/>
            <person name="Birren B.W."/>
            <person name="Cuomo C.A."/>
            <person name="White T.C."/>
        </authorList>
    </citation>
    <scope>NUCLEOTIDE SEQUENCE [LARGE SCALE GENOMIC DNA]</scope>
    <source>
        <strain evidence="3">ATCC MYA-4605 / CBS 113480</strain>
    </source>
</reference>
<accession>C5FY46</accession>
<feature type="compositionally biased region" description="Pro residues" evidence="1">
    <location>
        <begin position="837"/>
        <end position="849"/>
    </location>
</feature>
<feature type="compositionally biased region" description="Polar residues" evidence="1">
    <location>
        <begin position="662"/>
        <end position="680"/>
    </location>
</feature>
<feature type="region of interest" description="Disordered" evidence="1">
    <location>
        <begin position="90"/>
        <end position="137"/>
    </location>
</feature>
<name>C5FY46_ARTOC</name>
<proteinExistence type="predicted"/>
<dbReference type="OrthoDB" id="5341904at2759"/>
<feature type="compositionally biased region" description="Polar residues" evidence="1">
    <location>
        <begin position="505"/>
        <end position="518"/>
    </location>
</feature>
<dbReference type="EMBL" id="DS995707">
    <property type="protein sequence ID" value="EEQ34444.1"/>
    <property type="molecule type" value="Genomic_DNA"/>
</dbReference>
<dbReference type="AlphaFoldDB" id="C5FY46"/>
<dbReference type="RefSeq" id="XP_002843480.1">
    <property type="nucleotide sequence ID" value="XM_002843434.1"/>
</dbReference>
<feature type="compositionally biased region" description="Basic and acidic residues" evidence="1">
    <location>
        <begin position="386"/>
        <end position="409"/>
    </location>
</feature>
<feature type="compositionally biased region" description="Low complexity" evidence="1">
    <location>
        <begin position="20"/>
        <end position="35"/>
    </location>
</feature>
<organism evidence="2 3">
    <name type="scientific">Arthroderma otae (strain ATCC MYA-4605 / CBS 113480)</name>
    <name type="common">Microsporum canis</name>
    <dbReference type="NCBI Taxonomy" id="554155"/>
    <lineage>
        <taxon>Eukaryota</taxon>
        <taxon>Fungi</taxon>
        <taxon>Dikarya</taxon>
        <taxon>Ascomycota</taxon>
        <taxon>Pezizomycotina</taxon>
        <taxon>Eurotiomycetes</taxon>
        <taxon>Eurotiomycetidae</taxon>
        <taxon>Onygenales</taxon>
        <taxon>Arthrodermataceae</taxon>
        <taxon>Microsporum</taxon>
    </lineage>
</organism>
<dbReference type="Proteomes" id="UP000002035">
    <property type="component" value="Unassembled WGS sequence"/>
</dbReference>
<keyword evidence="3" id="KW-1185">Reference proteome</keyword>
<dbReference type="HOGENOM" id="CLU_296990_0_0_1"/>
<gene>
    <name evidence="2" type="ORF">MCYG_07263</name>
</gene>
<feature type="compositionally biased region" description="Polar residues" evidence="1">
    <location>
        <begin position="411"/>
        <end position="421"/>
    </location>
</feature>
<feature type="compositionally biased region" description="Low complexity" evidence="1">
    <location>
        <begin position="422"/>
        <end position="431"/>
    </location>
</feature>
<protein>
    <submittedName>
        <fullName evidence="2">Uncharacterized protein</fullName>
    </submittedName>
</protein>
<feature type="region of interest" description="Disordered" evidence="1">
    <location>
        <begin position="293"/>
        <end position="345"/>
    </location>
</feature>
<dbReference type="OMA" id="INAVFPW"/>
<feature type="compositionally biased region" description="Pro residues" evidence="1">
    <location>
        <begin position="187"/>
        <end position="196"/>
    </location>
</feature>
<dbReference type="STRING" id="554155.C5FY46"/>
<feature type="compositionally biased region" description="Low complexity" evidence="1">
    <location>
        <begin position="176"/>
        <end position="186"/>
    </location>
</feature>
<evidence type="ECO:0000313" key="2">
    <source>
        <dbReference type="EMBL" id="EEQ34444.1"/>
    </source>
</evidence>
<dbReference type="VEuPathDB" id="FungiDB:MCYG_07263"/>
<dbReference type="GeneID" id="9225375"/>
<feature type="region of interest" description="Disordered" evidence="1">
    <location>
        <begin position="505"/>
        <end position="697"/>
    </location>
</feature>
<feature type="region of interest" description="Disordered" evidence="1">
    <location>
        <begin position="778"/>
        <end position="801"/>
    </location>
</feature>
<feature type="compositionally biased region" description="Polar residues" evidence="1">
    <location>
        <begin position="863"/>
        <end position="876"/>
    </location>
</feature>
<evidence type="ECO:0000313" key="3">
    <source>
        <dbReference type="Proteomes" id="UP000002035"/>
    </source>
</evidence>
<feature type="compositionally biased region" description="Basic residues" evidence="1">
    <location>
        <begin position="594"/>
        <end position="606"/>
    </location>
</feature>
<sequence>MGNTQSRPPQRLSRPLSYTALAASSASSSSASLAAKGEEDERQQGTSHWSTAQPCRCQWCIDYAVPDPYQTPSTPLEEFLEFRRQFLSRMGGKGGGNTAAASASPASHSLPADEDEARSPASTKMDGFKRRFSRSKTTFQRRLSLVSNGEKESAAIATLSPLQPSEPGSPPAATAVVGLGLVGDDGPPSPQNPPSGQPRLVSARRRSFNRFTLFNKSAGRHASHPSDSFFHYKSSSEPLRRSWTDAGAGSTATAHHRPRTASPARAISPCEQGYTHLGTLKFGSLHVVNGCASPAPSSKRQRSCPDLVSMAQSETETITNPEDRPAPDTAGVSSPESALSGLSPAIDPANARPCCLFKRSEHENVFEDEGMEIPVYWDDTVQSHESFHDPQFHSSLSRERQEAKKDRQASSKRSGALNKTDSGYSSASGKSTSRHLHGSSRRRSSRDRNCRVFDGGSSQALIHCNGSINDPVEGTISITSHGNKEVINAVFPWPPAHLRYPVERYTSQAQPPKQQPQETHSEPNADALSEYNLDPTYPVRVRYEPSRPPPIPPRFRQAKTVSRRTGRSDSQHTQYKPPSPKGLAIDIPREPSPKRHNTPTRAHAKGHSSGGHSSKERTTRSHTLHSHPVKKHQANRSNTTKTISKRHRDSTPARMTGGKPPSASQLHARSASDATSSRPSRNIDKDKPLPALPQPRDFQFPTAQMLTPPLSRSTSMGDLKLMTNSSSADLINYIDNHTPVEIDSNLWGSLSADPDIDLELLPLNLDLNKSAFHDYQPRKSLQESINQPTRQPSKLHRSASHFSFTSSVNEKPSYRYSTPVRDVFSDRKFRKAKHHSGPPPTSYRMPPPKTTVTEDRSNRLARGSSSSCAAQAQTPGALNHIESYI</sequence>
<feature type="compositionally biased region" description="Polar residues" evidence="1">
    <location>
        <begin position="782"/>
        <end position="792"/>
    </location>
</feature>
<feature type="compositionally biased region" description="Basic residues" evidence="1">
    <location>
        <begin position="620"/>
        <end position="634"/>
    </location>
</feature>
<feature type="region of interest" description="Disordered" evidence="1">
    <location>
        <begin position="386"/>
        <end position="452"/>
    </location>
</feature>
<evidence type="ECO:0000256" key="1">
    <source>
        <dbReference type="SAM" id="MobiDB-lite"/>
    </source>
</evidence>
<feature type="region of interest" description="Disordered" evidence="1">
    <location>
        <begin position="219"/>
        <end position="265"/>
    </location>
</feature>
<feature type="compositionally biased region" description="Low complexity" evidence="1">
    <location>
        <begin position="98"/>
        <end position="109"/>
    </location>
</feature>
<feature type="compositionally biased region" description="Basic residues" evidence="1">
    <location>
        <begin position="432"/>
        <end position="445"/>
    </location>
</feature>
<feature type="compositionally biased region" description="Polar residues" evidence="1">
    <location>
        <begin position="310"/>
        <end position="320"/>
    </location>
</feature>
<feature type="region of interest" description="Disordered" evidence="1">
    <location>
        <begin position="828"/>
        <end position="885"/>
    </location>
</feature>
<feature type="region of interest" description="Disordered" evidence="1">
    <location>
        <begin position="160"/>
        <end position="200"/>
    </location>
</feature>
<feature type="region of interest" description="Disordered" evidence="1">
    <location>
        <begin position="1"/>
        <end position="51"/>
    </location>
</feature>
<dbReference type="eggNOG" id="ENOG502SWU4">
    <property type="taxonomic scope" value="Eukaryota"/>
</dbReference>